<feature type="region of interest" description="Disordered" evidence="1">
    <location>
        <begin position="1"/>
        <end position="30"/>
    </location>
</feature>
<sequence>MSLQSPVSEAQSGTGGHPSDAADGASGEAPVYRPVVDLDSGAVLAVEADVRAADGPAAWPGDPAAAAERLSRLVRSATARESLLPLILPMPAQAAAAAPDVLELFEDTLRRCGRRPRDITVLLGTDLPRVAREPLARGIARL</sequence>
<gene>
    <name evidence="2" type="ORF">ACFQZU_11950</name>
</gene>
<keyword evidence="3" id="KW-1185">Reference proteome</keyword>
<reference evidence="3" key="1">
    <citation type="journal article" date="2019" name="Int. J. Syst. Evol. Microbiol.">
        <title>The Global Catalogue of Microorganisms (GCM) 10K type strain sequencing project: providing services to taxonomists for standard genome sequencing and annotation.</title>
        <authorList>
            <consortium name="The Broad Institute Genomics Platform"/>
            <consortium name="The Broad Institute Genome Sequencing Center for Infectious Disease"/>
            <person name="Wu L."/>
            <person name="Ma J."/>
        </authorList>
    </citation>
    <scope>NUCLEOTIDE SEQUENCE [LARGE SCALE GENOMIC DNA]</scope>
    <source>
        <strain evidence="3">CCUG 63369</strain>
    </source>
</reference>
<accession>A0ABW3BFB8</accession>
<name>A0ABW3BFB8_9ACTN</name>
<feature type="compositionally biased region" description="Polar residues" evidence="1">
    <location>
        <begin position="1"/>
        <end position="12"/>
    </location>
</feature>
<dbReference type="EMBL" id="JBHTHR010000350">
    <property type="protein sequence ID" value="MFD0802023.1"/>
    <property type="molecule type" value="Genomic_DNA"/>
</dbReference>
<organism evidence="2 3">
    <name type="scientific">Streptomonospora algeriensis</name>
    <dbReference type="NCBI Taxonomy" id="995084"/>
    <lineage>
        <taxon>Bacteria</taxon>
        <taxon>Bacillati</taxon>
        <taxon>Actinomycetota</taxon>
        <taxon>Actinomycetes</taxon>
        <taxon>Streptosporangiales</taxon>
        <taxon>Nocardiopsidaceae</taxon>
        <taxon>Streptomonospora</taxon>
    </lineage>
</organism>
<dbReference type="Proteomes" id="UP001596956">
    <property type="component" value="Unassembled WGS sequence"/>
</dbReference>
<evidence type="ECO:0000313" key="2">
    <source>
        <dbReference type="EMBL" id="MFD0802023.1"/>
    </source>
</evidence>
<comment type="caution">
    <text evidence="2">The sequence shown here is derived from an EMBL/GenBank/DDBJ whole genome shotgun (WGS) entry which is preliminary data.</text>
</comment>
<proteinExistence type="predicted"/>
<feature type="non-terminal residue" evidence="2">
    <location>
        <position position="142"/>
    </location>
</feature>
<evidence type="ECO:0000256" key="1">
    <source>
        <dbReference type="SAM" id="MobiDB-lite"/>
    </source>
</evidence>
<evidence type="ECO:0000313" key="3">
    <source>
        <dbReference type="Proteomes" id="UP001596956"/>
    </source>
</evidence>
<protein>
    <submittedName>
        <fullName evidence="2">Diguanylate phosphodiesterase</fullName>
    </submittedName>
</protein>